<evidence type="ECO:0000313" key="2">
    <source>
        <dbReference type="Proteomes" id="UP001151699"/>
    </source>
</evidence>
<dbReference type="AlphaFoldDB" id="A0A9Q0S791"/>
<name>A0A9Q0S791_9DIPT</name>
<gene>
    <name evidence="1" type="ORF">Bhyg_01856</name>
</gene>
<accession>A0A9Q0S791</accession>
<sequence length="84" mass="9510">MDTRNHTGIVYSIRKKCIDNNDKLTGIKWTSNDKIFGLHKMTNMKIICSVSPTSSSTSVNTNTKAMNLFDREGEYNLYSISSNK</sequence>
<comment type="caution">
    <text evidence="1">The sequence shown here is derived from an EMBL/GenBank/DDBJ whole genome shotgun (WGS) entry which is preliminary data.</text>
</comment>
<protein>
    <submittedName>
        <fullName evidence="1">Uncharacterized protein</fullName>
    </submittedName>
</protein>
<proteinExistence type="predicted"/>
<reference evidence="1" key="1">
    <citation type="submission" date="2022-07" db="EMBL/GenBank/DDBJ databases">
        <authorList>
            <person name="Trinca V."/>
            <person name="Uliana J.V.C."/>
            <person name="Torres T.T."/>
            <person name="Ward R.J."/>
            <person name="Monesi N."/>
        </authorList>
    </citation>
    <scope>NUCLEOTIDE SEQUENCE</scope>
    <source>
        <strain evidence="1">HSMRA1968</strain>
        <tissue evidence="1">Whole embryos</tissue>
    </source>
</reference>
<keyword evidence="2" id="KW-1185">Reference proteome</keyword>
<evidence type="ECO:0000313" key="1">
    <source>
        <dbReference type="EMBL" id="KAJ6646643.1"/>
    </source>
</evidence>
<organism evidence="1 2">
    <name type="scientific">Pseudolycoriella hygida</name>
    <dbReference type="NCBI Taxonomy" id="35572"/>
    <lineage>
        <taxon>Eukaryota</taxon>
        <taxon>Metazoa</taxon>
        <taxon>Ecdysozoa</taxon>
        <taxon>Arthropoda</taxon>
        <taxon>Hexapoda</taxon>
        <taxon>Insecta</taxon>
        <taxon>Pterygota</taxon>
        <taxon>Neoptera</taxon>
        <taxon>Endopterygota</taxon>
        <taxon>Diptera</taxon>
        <taxon>Nematocera</taxon>
        <taxon>Sciaroidea</taxon>
        <taxon>Sciaridae</taxon>
        <taxon>Pseudolycoriella</taxon>
    </lineage>
</organism>
<dbReference type="Proteomes" id="UP001151699">
    <property type="component" value="Chromosome A"/>
</dbReference>
<dbReference type="EMBL" id="WJQU01000001">
    <property type="protein sequence ID" value="KAJ6646643.1"/>
    <property type="molecule type" value="Genomic_DNA"/>
</dbReference>